<evidence type="ECO:0000313" key="1">
    <source>
        <dbReference type="EMBL" id="GIH28420.1"/>
    </source>
</evidence>
<dbReference type="Proteomes" id="UP000640052">
    <property type="component" value="Unassembled WGS sequence"/>
</dbReference>
<sequence>MRPLKLVETTPGNYSLLLNAGTTEVDGVIEELGHEPNGYFWEGVAQLLVSIEVPDLESRFDYDPEAGMFCAYGTDRQALEELARRMAAVATDPDRVRQLVATAGASGFEFDD</sequence>
<comment type="caution">
    <text evidence="1">The sequence shown here is derived from an EMBL/GenBank/DDBJ whole genome shotgun (WGS) entry which is preliminary data.</text>
</comment>
<evidence type="ECO:0000313" key="2">
    <source>
        <dbReference type="Proteomes" id="UP000640052"/>
    </source>
</evidence>
<accession>A0A919QLD6</accession>
<organism evidence="1 2">
    <name type="scientific">Acrocarpospora phusangensis</name>
    <dbReference type="NCBI Taxonomy" id="1070424"/>
    <lineage>
        <taxon>Bacteria</taxon>
        <taxon>Bacillati</taxon>
        <taxon>Actinomycetota</taxon>
        <taxon>Actinomycetes</taxon>
        <taxon>Streptosporangiales</taxon>
        <taxon>Streptosporangiaceae</taxon>
        <taxon>Acrocarpospora</taxon>
    </lineage>
</organism>
<dbReference type="Pfam" id="PF15595">
    <property type="entry name" value="Imm51"/>
    <property type="match status" value="1"/>
</dbReference>
<evidence type="ECO:0008006" key="3">
    <source>
        <dbReference type="Google" id="ProtNLM"/>
    </source>
</evidence>
<reference evidence="1" key="1">
    <citation type="submission" date="2021-01" db="EMBL/GenBank/DDBJ databases">
        <title>Whole genome shotgun sequence of Acrocarpospora phusangensis NBRC 108782.</title>
        <authorList>
            <person name="Komaki H."/>
            <person name="Tamura T."/>
        </authorList>
    </citation>
    <scope>NUCLEOTIDE SEQUENCE</scope>
    <source>
        <strain evidence="1">NBRC 108782</strain>
    </source>
</reference>
<protein>
    <recommendedName>
        <fullName evidence="3">Immunity protein 51</fullName>
    </recommendedName>
</protein>
<dbReference type="InterPro" id="IPR028956">
    <property type="entry name" value="Imm51"/>
</dbReference>
<dbReference type="AlphaFoldDB" id="A0A919QLD6"/>
<proteinExistence type="predicted"/>
<name>A0A919QLD6_9ACTN</name>
<dbReference type="RefSeq" id="WP_275419325.1">
    <property type="nucleotide sequence ID" value="NZ_BOOA01000080.1"/>
</dbReference>
<keyword evidence="2" id="KW-1185">Reference proteome</keyword>
<gene>
    <name evidence="1" type="ORF">Aph01nite_67300</name>
</gene>
<dbReference type="EMBL" id="BOOA01000080">
    <property type="protein sequence ID" value="GIH28420.1"/>
    <property type="molecule type" value="Genomic_DNA"/>
</dbReference>